<proteinExistence type="predicted"/>
<dbReference type="EMBL" id="CP111024">
    <property type="protein sequence ID" value="WAR22770.1"/>
    <property type="molecule type" value="Genomic_DNA"/>
</dbReference>
<evidence type="ECO:0000313" key="2">
    <source>
        <dbReference type="Proteomes" id="UP001164746"/>
    </source>
</evidence>
<dbReference type="Proteomes" id="UP001164746">
    <property type="component" value="Chromosome 13"/>
</dbReference>
<evidence type="ECO:0000313" key="1">
    <source>
        <dbReference type="EMBL" id="WAR22770.1"/>
    </source>
</evidence>
<name>A0ABY7FL43_MYAAR</name>
<organism evidence="1 2">
    <name type="scientific">Mya arenaria</name>
    <name type="common">Soft-shell clam</name>
    <dbReference type="NCBI Taxonomy" id="6604"/>
    <lineage>
        <taxon>Eukaryota</taxon>
        <taxon>Metazoa</taxon>
        <taxon>Spiralia</taxon>
        <taxon>Lophotrochozoa</taxon>
        <taxon>Mollusca</taxon>
        <taxon>Bivalvia</taxon>
        <taxon>Autobranchia</taxon>
        <taxon>Heteroconchia</taxon>
        <taxon>Euheterodonta</taxon>
        <taxon>Imparidentia</taxon>
        <taxon>Neoheterodontei</taxon>
        <taxon>Myida</taxon>
        <taxon>Myoidea</taxon>
        <taxon>Myidae</taxon>
        <taxon>Mya</taxon>
    </lineage>
</organism>
<accession>A0ABY7FL43</accession>
<protein>
    <submittedName>
        <fullName evidence="1">Uncharacterized protein</fullName>
    </submittedName>
</protein>
<gene>
    <name evidence="1" type="ORF">MAR_036439</name>
</gene>
<reference evidence="1" key="1">
    <citation type="submission" date="2022-11" db="EMBL/GenBank/DDBJ databases">
        <title>Centuries of genome instability and evolution in soft-shell clam transmissible cancer (bioRxiv).</title>
        <authorList>
            <person name="Hart S.F.M."/>
            <person name="Yonemitsu M.A."/>
            <person name="Giersch R.M."/>
            <person name="Beal B.F."/>
            <person name="Arriagada G."/>
            <person name="Davis B.W."/>
            <person name="Ostrander E.A."/>
            <person name="Goff S.P."/>
            <person name="Metzger M.J."/>
        </authorList>
    </citation>
    <scope>NUCLEOTIDE SEQUENCE</scope>
    <source>
        <strain evidence="1">MELC-2E11</strain>
        <tissue evidence="1">Siphon/mantle</tissue>
    </source>
</reference>
<sequence length="165" mass="19633">MELRHVRLCVGHAKKIFRKGNHRARSVVFGKRRQPPKFENLCEYIDDQWMANSCWAVREWSCYHQSVRSNNDCEGWHSKVGRSNLQFYVLVPLLQREAETVGRQIQLQPFFSQYGQCIDPFENAQRSITLYIHLVLRFSFTKKLTPRWKISSRSNLCKLSCIFNY</sequence>
<keyword evidence="2" id="KW-1185">Reference proteome</keyword>